<proteinExistence type="predicted"/>
<reference evidence="1" key="1">
    <citation type="submission" date="2014-11" db="EMBL/GenBank/DDBJ databases">
        <authorList>
            <person name="Amaro Gonzalez C."/>
        </authorList>
    </citation>
    <scope>NUCLEOTIDE SEQUENCE</scope>
</reference>
<organism evidence="1">
    <name type="scientific">Anguilla anguilla</name>
    <name type="common">European freshwater eel</name>
    <name type="synonym">Muraena anguilla</name>
    <dbReference type="NCBI Taxonomy" id="7936"/>
    <lineage>
        <taxon>Eukaryota</taxon>
        <taxon>Metazoa</taxon>
        <taxon>Chordata</taxon>
        <taxon>Craniata</taxon>
        <taxon>Vertebrata</taxon>
        <taxon>Euteleostomi</taxon>
        <taxon>Actinopterygii</taxon>
        <taxon>Neopterygii</taxon>
        <taxon>Teleostei</taxon>
        <taxon>Anguilliformes</taxon>
        <taxon>Anguillidae</taxon>
        <taxon>Anguilla</taxon>
    </lineage>
</organism>
<protein>
    <submittedName>
        <fullName evidence="1">Uncharacterized protein</fullName>
    </submittedName>
</protein>
<accession>A0A0E9ULT4</accession>
<sequence>MCYCVTISNIMKMTTTFKI</sequence>
<dbReference type="EMBL" id="GBXM01041856">
    <property type="protein sequence ID" value="JAH66721.1"/>
    <property type="molecule type" value="Transcribed_RNA"/>
</dbReference>
<dbReference type="AlphaFoldDB" id="A0A0E9ULT4"/>
<reference evidence="1" key="2">
    <citation type="journal article" date="2015" name="Fish Shellfish Immunol.">
        <title>Early steps in the European eel (Anguilla anguilla)-Vibrio vulnificus interaction in the gills: Role of the RtxA13 toxin.</title>
        <authorList>
            <person name="Callol A."/>
            <person name="Pajuelo D."/>
            <person name="Ebbesson L."/>
            <person name="Teles M."/>
            <person name="MacKenzie S."/>
            <person name="Amaro C."/>
        </authorList>
    </citation>
    <scope>NUCLEOTIDE SEQUENCE</scope>
</reference>
<evidence type="ECO:0000313" key="1">
    <source>
        <dbReference type="EMBL" id="JAH66721.1"/>
    </source>
</evidence>
<name>A0A0E9ULT4_ANGAN</name>